<name>A0A540R7D0_9CORY</name>
<organism evidence="3 4">
    <name type="scientific">Corynebacterium phoceense</name>
    <dbReference type="NCBI Taxonomy" id="1686286"/>
    <lineage>
        <taxon>Bacteria</taxon>
        <taxon>Bacillati</taxon>
        <taxon>Actinomycetota</taxon>
        <taxon>Actinomycetes</taxon>
        <taxon>Mycobacteriales</taxon>
        <taxon>Corynebacteriaceae</taxon>
        <taxon>Corynebacterium</taxon>
    </lineage>
</organism>
<dbReference type="STRING" id="1686286.GCA_900092335_02645"/>
<dbReference type="AlphaFoldDB" id="A0A540R7D0"/>
<protein>
    <submittedName>
        <fullName evidence="3">YqaJ viral recombinase family protein</fullName>
    </submittedName>
</protein>
<feature type="coiled-coil region" evidence="1">
    <location>
        <begin position="209"/>
        <end position="243"/>
    </location>
</feature>
<evidence type="ECO:0000313" key="3">
    <source>
        <dbReference type="EMBL" id="TQE43602.1"/>
    </source>
</evidence>
<dbReference type="Proteomes" id="UP000318080">
    <property type="component" value="Unassembled WGS sequence"/>
</dbReference>
<comment type="caution">
    <text evidence="3">The sequence shown here is derived from an EMBL/GenBank/DDBJ whole genome shotgun (WGS) entry which is preliminary data.</text>
</comment>
<evidence type="ECO:0000259" key="2">
    <source>
        <dbReference type="Pfam" id="PF09588"/>
    </source>
</evidence>
<dbReference type="RefSeq" id="WP_141628862.1">
    <property type="nucleotide sequence ID" value="NZ_VHIR01000007.1"/>
</dbReference>
<dbReference type="Pfam" id="PF09588">
    <property type="entry name" value="YqaJ"/>
    <property type="match status" value="1"/>
</dbReference>
<keyword evidence="4" id="KW-1185">Reference proteome</keyword>
<dbReference type="InterPro" id="IPR019080">
    <property type="entry name" value="YqaJ_viral_recombinase"/>
</dbReference>
<sequence>MRRYEPTDNEDWLEFRRGRLTSTELARLHCSKNAATWHEVRDQKEHGSKFRGNQYTEWGSAREPLLAQVLIDEVDSRLTYNAEPQVIFLPDDERLSCTPDLYAEDLDVIGEIKTSSRPFHGGRFHDWCPDQYYCQVQANMHYVGAEACALLVEVHEDFVPVALDHQTIPYDPKFAAQLMDTAAEWFAWLDGTTPDWMGEVTSLDEVDEVTDLVAQYAMLTTEVDDLKKRINALKTEILELTGDSHTGDYGGYHLTVSTTQPSKVFDTRIFKTAHPDLYNQFRTKTRAGSTRLTIKEQ</sequence>
<evidence type="ECO:0000256" key="1">
    <source>
        <dbReference type="SAM" id="Coils"/>
    </source>
</evidence>
<keyword evidence="1" id="KW-0175">Coiled coil</keyword>
<dbReference type="EMBL" id="VHIR01000007">
    <property type="protein sequence ID" value="TQE43602.1"/>
    <property type="molecule type" value="Genomic_DNA"/>
</dbReference>
<evidence type="ECO:0000313" key="4">
    <source>
        <dbReference type="Proteomes" id="UP000318080"/>
    </source>
</evidence>
<proteinExistence type="predicted"/>
<dbReference type="Gene3D" id="3.90.320.10">
    <property type="match status" value="1"/>
</dbReference>
<dbReference type="SUPFAM" id="SSF52980">
    <property type="entry name" value="Restriction endonuclease-like"/>
    <property type="match status" value="1"/>
</dbReference>
<reference evidence="3 4" key="1">
    <citation type="submission" date="2019-06" db="EMBL/GenBank/DDBJ databases">
        <title>Draft genome of C. phoceense Strain 272.</title>
        <authorList>
            <person name="Pacheco L.G.C."/>
            <person name="Barberis C.M."/>
            <person name="Almuzara M.N."/>
            <person name="Traglia G.M."/>
            <person name="Santos C.S."/>
            <person name="Rocha D.J.P.G."/>
            <person name="Aguiar E.R.G.R."/>
            <person name="Vay C.A."/>
        </authorList>
    </citation>
    <scope>NUCLEOTIDE SEQUENCE [LARGE SCALE GENOMIC DNA]</scope>
    <source>
        <strain evidence="3 4">272</strain>
    </source>
</reference>
<feature type="domain" description="YqaJ viral recombinase" evidence="2">
    <location>
        <begin position="11"/>
        <end position="145"/>
    </location>
</feature>
<dbReference type="InterPro" id="IPR011335">
    <property type="entry name" value="Restrct_endonuc-II-like"/>
</dbReference>
<dbReference type="InterPro" id="IPR011604">
    <property type="entry name" value="PDDEXK-like_dom_sf"/>
</dbReference>
<gene>
    <name evidence="3" type="ORF">EJK80_06230</name>
</gene>
<accession>A0A540R7D0</accession>